<reference evidence="4" key="1">
    <citation type="submission" date="2012-12" db="EMBL/GenBank/DDBJ databases">
        <authorList>
            <person name="Hellsten U."/>
            <person name="Grimwood J."/>
            <person name="Chapman J.A."/>
            <person name="Shapiro H."/>
            <person name="Aerts A."/>
            <person name="Otillar R.P."/>
            <person name="Terry A.Y."/>
            <person name="Boore J.L."/>
            <person name="Simakov O."/>
            <person name="Marletaz F."/>
            <person name="Cho S.-J."/>
            <person name="Edsinger-Gonzales E."/>
            <person name="Havlak P."/>
            <person name="Kuo D.-H."/>
            <person name="Larsson T."/>
            <person name="Lv J."/>
            <person name="Arendt D."/>
            <person name="Savage R."/>
            <person name="Osoegawa K."/>
            <person name="de Jong P."/>
            <person name="Lindberg D.R."/>
            <person name="Seaver E.C."/>
            <person name="Weisblat D.A."/>
            <person name="Putnam N.H."/>
            <person name="Grigoriev I.V."/>
            <person name="Rokhsar D.S."/>
        </authorList>
    </citation>
    <scope>NUCLEOTIDE SEQUENCE</scope>
    <source>
        <strain evidence="4">I ESC-2004</strain>
    </source>
</reference>
<keyword evidence="1" id="KW-0732">Signal</keyword>
<proteinExistence type="predicted"/>
<protein>
    <submittedName>
        <fullName evidence="2 3">Uncharacterized protein</fullName>
    </submittedName>
</protein>
<evidence type="ECO:0000313" key="2">
    <source>
        <dbReference type="EMBL" id="ELU03887.1"/>
    </source>
</evidence>
<organism evidence="2">
    <name type="scientific">Capitella teleta</name>
    <name type="common">Polychaete worm</name>
    <dbReference type="NCBI Taxonomy" id="283909"/>
    <lineage>
        <taxon>Eukaryota</taxon>
        <taxon>Metazoa</taxon>
        <taxon>Spiralia</taxon>
        <taxon>Lophotrochozoa</taxon>
        <taxon>Annelida</taxon>
        <taxon>Polychaeta</taxon>
        <taxon>Sedentaria</taxon>
        <taxon>Scolecida</taxon>
        <taxon>Capitellidae</taxon>
        <taxon>Capitella</taxon>
    </lineage>
</organism>
<reference evidence="3" key="3">
    <citation type="submission" date="2015-06" db="UniProtKB">
        <authorList>
            <consortium name="EnsemblMetazoa"/>
        </authorList>
    </citation>
    <scope>IDENTIFICATION</scope>
</reference>
<dbReference type="Proteomes" id="UP000014760">
    <property type="component" value="Unassembled WGS sequence"/>
</dbReference>
<dbReference type="InterPro" id="IPR036375">
    <property type="entry name" value="Hemopexin-like_dom_sf"/>
</dbReference>
<sequence>MGTTFRISLLMTFLQTTQSHIQVSTFNPGNIPLNSAVDFQPVAQLENVHSKIQCVGACVLRGGCVAIVLTERCCKMYDQMASMTNWTPHNQSVYLELKSGKFVTMQASDTLELTSDNVESATSTILQSTQNYESTARNADLETTEYVLETTDAPTTAQIMESTLETTATMTTESEKAFPANLNCPQTRSCTSLSADAAFIHINQSYVVTKDKNYYSFDSIESMCSGFPYQSGLFSELMQFPDAPDMLASAGATLFVFENKYVTTYSHKQGKYQLSNPTEPITAIFPTILTDSGSCFLAHNSTHGILFDTDKIFVDSLEFKQDEEFHSSTGVPNPFFNFLPSGTPHACTQTSEEGFVLFLDNDDISVYDTATKTNTNLGKLCYEPK</sequence>
<reference evidence="2 4" key="2">
    <citation type="journal article" date="2013" name="Nature">
        <title>Insights into bilaterian evolution from three spiralian genomes.</title>
        <authorList>
            <person name="Simakov O."/>
            <person name="Marletaz F."/>
            <person name="Cho S.J."/>
            <person name="Edsinger-Gonzales E."/>
            <person name="Havlak P."/>
            <person name="Hellsten U."/>
            <person name="Kuo D.H."/>
            <person name="Larsson T."/>
            <person name="Lv J."/>
            <person name="Arendt D."/>
            <person name="Savage R."/>
            <person name="Osoegawa K."/>
            <person name="de Jong P."/>
            <person name="Grimwood J."/>
            <person name="Chapman J.A."/>
            <person name="Shapiro H."/>
            <person name="Aerts A."/>
            <person name="Otillar R.P."/>
            <person name="Terry A.Y."/>
            <person name="Boore J.L."/>
            <person name="Grigoriev I.V."/>
            <person name="Lindberg D.R."/>
            <person name="Seaver E.C."/>
            <person name="Weisblat D.A."/>
            <person name="Putnam N.H."/>
            <person name="Rokhsar D.S."/>
        </authorList>
    </citation>
    <scope>NUCLEOTIDE SEQUENCE</scope>
    <source>
        <strain evidence="2 4">I ESC-2004</strain>
    </source>
</reference>
<dbReference type="AlphaFoldDB" id="R7UKU9"/>
<feature type="signal peptide" evidence="1">
    <location>
        <begin position="1"/>
        <end position="19"/>
    </location>
</feature>
<evidence type="ECO:0000313" key="3">
    <source>
        <dbReference type="EnsemblMetazoa" id="CapteP216283"/>
    </source>
</evidence>
<dbReference type="EnsemblMetazoa" id="CapteT216283">
    <property type="protein sequence ID" value="CapteP216283"/>
    <property type="gene ID" value="CapteG216283"/>
</dbReference>
<name>R7UKU9_CAPTE</name>
<evidence type="ECO:0000256" key="1">
    <source>
        <dbReference type="SAM" id="SignalP"/>
    </source>
</evidence>
<feature type="chain" id="PRO_5008788159" evidence="1">
    <location>
        <begin position="20"/>
        <end position="385"/>
    </location>
</feature>
<gene>
    <name evidence="2" type="ORF">CAPTEDRAFT_216283</name>
</gene>
<evidence type="ECO:0000313" key="4">
    <source>
        <dbReference type="Proteomes" id="UP000014760"/>
    </source>
</evidence>
<dbReference type="HOGENOM" id="CLU_842645_0_0_1"/>
<dbReference type="EMBL" id="KB302777">
    <property type="protein sequence ID" value="ELU03887.1"/>
    <property type="molecule type" value="Genomic_DNA"/>
</dbReference>
<dbReference type="SUPFAM" id="SSF50923">
    <property type="entry name" value="Hemopexin-like domain"/>
    <property type="match status" value="1"/>
</dbReference>
<accession>R7UKU9</accession>
<keyword evidence="4" id="KW-1185">Reference proteome</keyword>
<dbReference type="EMBL" id="AMQN01008307">
    <property type="status" value="NOT_ANNOTATED_CDS"/>
    <property type="molecule type" value="Genomic_DNA"/>
</dbReference>